<dbReference type="Gene3D" id="2.40.50.140">
    <property type="entry name" value="Nucleic acid-binding proteins"/>
    <property type="match status" value="1"/>
</dbReference>
<sequence length="660" mass="72204">MSTAETVSAAVPPTVEALKVPDNDVSLTDEPSPPPTKRVRVSTEEAKTVSEEEPLAPTRPSSPMNAAVDLPIKFGSTLPDGTPVYIEATEGWCMCVVPGRDHWTFNPSLGSYFNARTQELTTESVELMTPNEAVQPSTPPQMEASEPPNEPIKGKIKFYSPKRHFGYITVDASSSSPDAAAADEEEDDDDGSAAYEDVYFNRRDVADAVEIESLAEGVAVTFDITEDNGQFNAVNVKIEPPFETVTGESPGSKSLATTTGDVSMAAASSDTKDNEEDEETEEDDDDIEIDVWQNIQAHYGQKPNPQKGVALCEDKYLEKKRLPVASLLPEGADETYACGIIGGVLDGHGGQCCVEYVSQHLFRNIAAQLQNTPRQRKKGGLNETKKLEKFLRKGFEVTEHNFTSIFGKKRKDTSGCTACVVVFYGPNVDGELNLITAHLGDTRAVLCRSGRAVQLTEDHKPDNKKERQRIEALPKGLVCLVQGIWRVVKVDLRGVQGLAVSRAFGDQQLKTPEPYVSAEPEIGVTQIDFDQDEFVVVATDGIWDKIENQEAVNHLRKYRGLGKLDEGIKELMDIAEKRGSEDDKTVMVFTMDWRPSPEPAEEESEADSAEDLELPPMTQDAIPAMTPDEDVTPDVDSLPKETPSNAGGLDDIDDIDDMFA</sequence>
<feature type="region of interest" description="Disordered" evidence="1">
    <location>
        <begin position="171"/>
        <end position="191"/>
    </location>
</feature>
<reference evidence="4 5" key="1">
    <citation type="submission" date="2020-04" db="EMBL/GenBank/DDBJ databases">
        <title>Perkinsus chesapeaki whole genome sequence.</title>
        <authorList>
            <person name="Bogema D.R."/>
        </authorList>
    </citation>
    <scope>NUCLEOTIDE SEQUENCE [LARGE SCALE GENOMIC DNA]</scope>
    <source>
        <strain evidence="4">ATCC PRA-425</strain>
    </source>
</reference>
<feature type="region of interest" description="Disordered" evidence="1">
    <location>
        <begin position="243"/>
        <end position="284"/>
    </location>
</feature>
<dbReference type="PROSITE" id="PS51746">
    <property type="entry name" value="PPM_2"/>
    <property type="match status" value="1"/>
</dbReference>
<evidence type="ECO:0000259" key="2">
    <source>
        <dbReference type="PROSITE" id="PS51746"/>
    </source>
</evidence>
<proteinExistence type="predicted"/>
<feature type="compositionally biased region" description="Acidic residues" evidence="1">
    <location>
        <begin position="650"/>
        <end position="660"/>
    </location>
</feature>
<feature type="compositionally biased region" description="Low complexity" evidence="1">
    <location>
        <begin position="171"/>
        <end position="180"/>
    </location>
</feature>
<keyword evidence="5" id="KW-1185">Reference proteome</keyword>
<dbReference type="Proteomes" id="UP000591131">
    <property type="component" value="Unassembled WGS sequence"/>
</dbReference>
<evidence type="ECO:0000313" key="5">
    <source>
        <dbReference type="Proteomes" id="UP000591131"/>
    </source>
</evidence>
<accession>A0A7J6LP51</accession>
<dbReference type="InterPro" id="IPR036457">
    <property type="entry name" value="PPM-type-like_dom_sf"/>
</dbReference>
<dbReference type="InterPro" id="IPR001932">
    <property type="entry name" value="PPM-type_phosphatase-like_dom"/>
</dbReference>
<gene>
    <name evidence="4" type="ORF">FOL47_007059</name>
</gene>
<feature type="compositionally biased region" description="Acidic residues" evidence="1">
    <location>
        <begin position="181"/>
        <end position="191"/>
    </location>
</feature>
<evidence type="ECO:0008006" key="6">
    <source>
        <dbReference type="Google" id="ProtNLM"/>
    </source>
</evidence>
<name>A0A7J6LP51_PERCH</name>
<evidence type="ECO:0000256" key="1">
    <source>
        <dbReference type="SAM" id="MobiDB-lite"/>
    </source>
</evidence>
<feature type="compositionally biased region" description="Polar residues" evidence="1">
    <location>
        <begin position="246"/>
        <end position="269"/>
    </location>
</feature>
<dbReference type="InterPro" id="IPR002059">
    <property type="entry name" value="CSP_DNA-bd"/>
</dbReference>
<feature type="region of interest" description="Disordered" evidence="1">
    <location>
        <begin position="132"/>
        <end position="151"/>
    </location>
</feature>
<dbReference type="Gene3D" id="3.60.40.10">
    <property type="entry name" value="PPM-type phosphatase domain"/>
    <property type="match status" value="1"/>
</dbReference>
<feature type="compositionally biased region" description="Acidic residues" evidence="1">
    <location>
        <begin position="599"/>
        <end position="613"/>
    </location>
</feature>
<organism evidence="4 5">
    <name type="scientific">Perkinsus chesapeaki</name>
    <name type="common">Clam parasite</name>
    <name type="synonym">Perkinsus andrewsi</name>
    <dbReference type="NCBI Taxonomy" id="330153"/>
    <lineage>
        <taxon>Eukaryota</taxon>
        <taxon>Sar</taxon>
        <taxon>Alveolata</taxon>
        <taxon>Perkinsozoa</taxon>
        <taxon>Perkinsea</taxon>
        <taxon>Perkinsida</taxon>
        <taxon>Perkinsidae</taxon>
        <taxon>Perkinsus</taxon>
    </lineage>
</organism>
<dbReference type="PANTHER" id="PTHR47992">
    <property type="entry name" value="PROTEIN PHOSPHATASE"/>
    <property type="match status" value="1"/>
</dbReference>
<protein>
    <recommendedName>
        <fullName evidence="6">Protein phosphatase 1G</fullName>
    </recommendedName>
</protein>
<evidence type="ECO:0000313" key="4">
    <source>
        <dbReference type="EMBL" id="KAF4660691.1"/>
    </source>
</evidence>
<dbReference type="InterPro" id="IPR012340">
    <property type="entry name" value="NA-bd_OB-fold"/>
</dbReference>
<dbReference type="CDD" id="cd00143">
    <property type="entry name" value="PP2Cc"/>
    <property type="match status" value="1"/>
</dbReference>
<dbReference type="InterPro" id="IPR015655">
    <property type="entry name" value="PP2C"/>
</dbReference>
<dbReference type="GO" id="GO:0004722">
    <property type="term" value="F:protein serine/threonine phosphatase activity"/>
    <property type="evidence" value="ECO:0007669"/>
    <property type="project" value="InterPro"/>
</dbReference>
<feature type="region of interest" description="Disordered" evidence="1">
    <location>
        <begin position="1"/>
        <end position="64"/>
    </location>
</feature>
<evidence type="ECO:0000259" key="3">
    <source>
        <dbReference type="PROSITE" id="PS51857"/>
    </source>
</evidence>
<dbReference type="SMART" id="SM00332">
    <property type="entry name" value="PP2Cc"/>
    <property type="match status" value="1"/>
</dbReference>
<dbReference type="AlphaFoldDB" id="A0A7J6LP51"/>
<dbReference type="PROSITE" id="PS51857">
    <property type="entry name" value="CSD_2"/>
    <property type="match status" value="1"/>
</dbReference>
<feature type="domain" description="CSD" evidence="3">
    <location>
        <begin position="151"/>
        <end position="238"/>
    </location>
</feature>
<dbReference type="GO" id="GO:0003676">
    <property type="term" value="F:nucleic acid binding"/>
    <property type="evidence" value="ECO:0007669"/>
    <property type="project" value="InterPro"/>
</dbReference>
<dbReference type="OrthoDB" id="10264738at2759"/>
<dbReference type="Pfam" id="PF00481">
    <property type="entry name" value="PP2C"/>
    <property type="match status" value="1"/>
</dbReference>
<dbReference type="EMBL" id="JAAPAO010000404">
    <property type="protein sequence ID" value="KAF4660691.1"/>
    <property type="molecule type" value="Genomic_DNA"/>
</dbReference>
<feature type="compositionally biased region" description="Acidic residues" evidence="1">
    <location>
        <begin position="273"/>
        <end position="284"/>
    </location>
</feature>
<comment type="caution">
    <text evidence="4">The sequence shown here is derived from an EMBL/GenBank/DDBJ whole genome shotgun (WGS) entry which is preliminary data.</text>
</comment>
<dbReference type="SUPFAM" id="SSF81606">
    <property type="entry name" value="PP2C-like"/>
    <property type="match status" value="1"/>
</dbReference>
<feature type="domain" description="PPM-type phosphatase" evidence="2">
    <location>
        <begin position="308"/>
        <end position="591"/>
    </location>
</feature>
<feature type="compositionally biased region" description="Basic and acidic residues" evidence="1">
    <location>
        <begin position="41"/>
        <end position="50"/>
    </location>
</feature>
<feature type="region of interest" description="Disordered" evidence="1">
    <location>
        <begin position="594"/>
        <end position="660"/>
    </location>
</feature>